<evidence type="ECO:0000256" key="1">
    <source>
        <dbReference type="ARBA" id="ARBA00022448"/>
    </source>
</evidence>
<dbReference type="OrthoDB" id="9804819at2"/>
<dbReference type="GO" id="GO:0016887">
    <property type="term" value="F:ATP hydrolysis activity"/>
    <property type="evidence" value="ECO:0007669"/>
    <property type="project" value="InterPro"/>
</dbReference>
<dbReference type="InterPro" id="IPR027417">
    <property type="entry name" value="P-loop_NTPase"/>
</dbReference>
<dbReference type="AlphaFoldDB" id="A0A1G5LB27"/>
<reference evidence="5 6" key="1">
    <citation type="submission" date="2016-10" db="EMBL/GenBank/DDBJ databases">
        <authorList>
            <person name="de Groot N.N."/>
        </authorList>
    </citation>
    <scope>NUCLEOTIDE SEQUENCE [LARGE SCALE GENOMIC DNA]</scope>
    <source>
        <strain evidence="5 6">DSM 18978</strain>
    </source>
</reference>
<dbReference type="PANTHER" id="PTHR42711:SF1">
    <property type="entry name" value="ABC-TRANSPORT PROTEIN, ATP-BINDING COMPONENT"/>
    <property type="match status" value="1"/>
</dbReference>
<dbReference type="InterPro" id="IPR017871">
    <property type="entry name" value="ABC_transporter-like_CS"/>
</dbReference>
<dbReference type="STRING" id="1120976.SAMN03080606_04207"/>
<dbReference type="GO" id="GO:0005524">
    <property type="term" value="F:ATP binding"/>
    <property type="evidence" value="ECO:0007669"/>
    <property type="project" value="UniProtKB-KW"/>
</dbReference>
<dbReference type="SMART" id="SM00382">
    <property type="entry name" value="AAA"/>
    <property type="match status" value="1"/>
</dbReference>
<dbReference type="Proteomes" id="UP000198636">
    <property type="component" value="Unassembled WGS sequence"/>
</dbReference>
<sequence>MAAIIVKHLSKEFKIQERLPGLKGCIQGLVNRKYITKTAVDDISFEIDKGEIVGYIGPNGAGKSTTIKMLSGILVPSKGVIKVNGIIPHKNRIENTKKIGVVFGQRTQLWWDIPIIESYQLMKHMYKIPNNQYEENINFFSNILGLGDFFKVPVRQLSLGQRMRADLCAALLHNPDILYLDEPTIGLDVVVKDNIRKFIKEINLIKKTTIILTTHDMADIEKLCSRVMVIDRGKLMYDGNLQILKNRYGTIESISAVVLSPNVDINKLYLPGVIEVKYNNQSINIKYDKTTLDSVEIIKKLMDNGKIKDLVIEGVEIDEVIRAMYKEQSTHKEVKLGV</sequence>
<dbReference type="InterPro" id="IPR003439">
    <property type="entry name" value="ABC_transporter-like_ATP-bd"/>
</dbReference>
<evidence type="ECO:0000313" key="6">
    <source>
        <dbReference type="Proteomes" id="UP000198636"/>
    </source>
</evidence>
<evidence type="ECO:0000256" key="2">
    <source>
        <dbReference type="ARBA" id="ARBA00022741"/>
    </source>
</evidence>
<keyword evidence="2" id="KW-0547">Nucleotide-binding</keyword>
<keyword evidence="3 5" id="KW-0067">ATP-binding</keyword>
<evidence type="ECO:0000313" key="5">
    <source>
        <dbReference type="EMBL" id="SCZ09518.1"/>
    </source>
</evidence>
<dbReference type="SUPFAM" id="SSF52540">
    <property type="entry name" value="P-loop containing nucleoside triphosphate hydrolases"/>
    <property type="match status" value="1"/>
</dbReference>
<dbReference type="Pfam" id="PF00005">
    <property type="entry name" value="ABC_tran"/>
    <property type="match status" value="1"/>
</dbReference>
<dbReference type="PROSITE" id="PS50893">
    <property type="entry name" value="ABC_TRANSPORTER_2"/>
    <property type="match status" value="1"/>
</dbReference>
<dbReference type="RefSeq" id="WP_091547523.1">
    <property type="nucleotide sequence ID" value="NZ_FMUS01000044.1"/>
</dbReference>
<name>A0A1G5LB27_9FIRM</name>
<gene>
    <name evidence="5" type="ORF">SAMN03080606_04207</name>
</gene>
<dbReference type="EMBL" id="FMUS01000044">
    <property type="protein sequence ID" value="SCZ09518.1"/>
    <property type="molecule type" value="Genomic_DNA"/>
</dbReference>
<dbReference type="PANTHER" id="PTHR42711">
    <property type="entry name" value="ABC TRANSPORTER ATP-BINDING PROTEIN"/>
    <property type="match status" value="1"/>
</dbReference>
<protein>
    <submittedName>
        <fullName evidence="5">ABC-2 type transport system ATP-binding protein</fullName>
    </submittedName>
</protein>
<organism evidence="5 6">
    <name type="scientific">Alkaliphilus peptidifermentans DSM 18978</name>
    <dbReference type="NCBI Taxonomy" id="1120976"/>
    <lineage>
        <taxon>Bacteria</taxon>
        <taxon>Bacillati</taxon>
        <taxon>Bacillota</taxon>
        <taxon>Clostridia</taxon>
        <taxon>Peptostreptococcales</taxon>
        <taxon>Natronincolaceae</taxon>
        <taxon>Alkaliphilus</taxon>
    </lineage>
</organism>
<keyword evidence="1" id="KW-0813">Transport</keyword>
<dbReference type="Gene3D" id="3.40.50.300">
    <property type="entry name" value="P-loop containing nucleotide triphosphate hydrolases"/>
    <property type="match status" value="1"/>
</dbReference>
<accession>A0A1G5LB27</accession>
<evidence type="ECO:0000256" key="3">
    <source>
        <dbReference type="ARBA" id="ARBA00022840"/>
    </source>
</evidence>
<dbReference type="InterPro" id="IPR003593">
    <property type="entry name" value="AAA+_ATPase"/>
</dbReference>
<feature type="domain" description="ABC transporter" evidence="4">
    <location>
        <begin position="24"/>
        <end position="257"/>
    </location>
</feature>
<evidence type="ECO:0000259" key="4">
    <source>
        <dbReference type="PROSITE" id="PS50893"/>
    </source>
</evidence>
<dbReference type="PROSITE" id="PS00211">
    <property type="entry name" value="ABC_TRANSPORTER_1"/>
    <property type="match status" value="1"/>
</dbReference>
<proteinExistence type="predicted"/>
<dbReference type="InterPro" id="IPR050763">
    <property type="entry name" value="ABC_transporter_ATP-binding"/>
</dbReference>
<keyword evidence="6" id="KW-1185">Reference proteome</keyword>